<reference evidence="1 2" key="1">
    <citation type="submission" date="2019-03" db="EMBL/GenBank/DDBJ databases">
        <title>First draft genome of Liparis tanakae, snailfish: a comprehensive survey of snailfish specific genes.</title>
        <authorList>
            <person name="Kim W."/>
            <person name="Song I."/>
            <person name="Jeong J.-H."/>
            <person name="Kim D."/>
            <person name="Kim S."/>
            <person name="Ryu S."/>
            <person name="Song J.Y."/>
            <person name="Lee S.K."/>
        </authorList>
    </citation>
    <scope>NUCLEOTIDE SEQUENCE [LARGE SCALE GENOMIC DNA]</scope>
    <source>
        <tissue evidence="1">Muscle</tissue>
    </source>
</reference>
<sequence>MASQPTIIAMPPTGAILRRPGSPVMAWWYREPQNIPMPATRRVPAWLCWELNVMEPGHTRQTAPVITERGVGTGR</sequence>
<dbReference type="AlphaFoldDB" id="A0A4Z2F1D1"/>
<accession>A0A4Z2F1D1</accession>
<keyword evidence="2" id="KW-1185">Reference proteome</keyword>
<evidence type="ECO:0000313" key="1">
    <source>
        <dbReference type="EMBL" id="TNN34571.1"/>
    </source>
</evidence>
<name>A0A4Z2F1D1_9TELE</name>
<proteinExistence type="predicted"/>
<gene>
    <name evidence="1" type="ORF">EYF80_055266</name>
</gene>
<comment type="caution">
    <text evidence="1">The sequence shown here is derived from an EMBL/GenBank/DDBJ whole genome shotgun (WGS) entry which is preliminary data.</text>
</comment>
<evidence type="ECO:0000313" key="2">
    <source>
        <dbReference type="Proteomes" id="UP000314294"/>
    </source>
</evidence>
<dbReference type="EMBL" id="SRLO01001934">
    <property type="protein sequence ID" value="TNN34571.1"/>
    <property type="molecule type" value="Genomic_DNA"/>
</dbReference>
<dbReference type="Proteomes" id="UP000314294">
    <property type="component" value="Unassembled WGS sequence"/>
</dbReference>
<protein>
    <submittedName>
        <fullName evidence="1">Uncharacterized protein</fullName>
    </submittedName>
</protein>
<organism evidence="1 2">
    <name type="scientific">Liparis tanakae</name>
    <name type="common">Tanaka's snailfish</name>
    <dbReference type="NCBI Taxonomy" id="230148"/>
    <lineage>
        <taxon>Eukaryota</taxon>
        <taxon>Metazoa</taxon>
        <taxon>Chordata</taxon>
        <taxon>Craniata</taxon>
        <taxon>Vertebrata</taxon>
        <taxon>Euteleostomi</taxon>
        <taxon>Actinopterygii</taxon>
        <taxon>Neopterygii</taxon>
        <taxon>Teleostei</taxon>
        <taxon>Neoteleostei</taxon>
        <taxon>Acanthomorphata</taxon>
        <taxon>Eupercaria</taxon>
        <taxon>Perciformes</taxon>
        <taxon>Cottioidei</taxon>
        <taxon>Cottales</taxon>
        <taxon>Liparidae</taxon>
        <taxon>Liparis</taxon>
    </lineage>
</organism>